<keyword evidence="2" id="KW-1185">Reference proteome</keyword>
<evidence type="ECO:0000313" key="2">
    <source>
        <dbReference type="Proteomes" id="UP001054945"/>
    </source>
</evidence>
<sequence length="115" mass="13408">MIIFQAPHGFKRNKNSVDTSKCVVQYEALTSRPVMHRPQALSPHKTSALQKRSILWRSVRSGEEKGRKPSTLRWCNEFASYRERKQNLGRKRDVELDNISTCSSNLFHVLTSHRR</sequence>
<proteinExistence type="predicted"/>
<comment type="caution">
    <text evidence="1">The sequence shown here is derived from an EMBL/GenBank/DDBJ whole genome shotgun (WGS) entry which is preliminary data.</text>
</comment>
<accession>A0AAV4QR77</accession>
<dbReference type="Proteomes" id="UP001054945">
    <property type="component" value="Unassembled WGS sequence"/>
</dbReference>
<name>A0AAV4QR77_CAEEX</name>
<dbReference type="AlphaFoldDB" id="A0AAV4QR77"/>
<evidence type="ECO:0000313" key="1">
    <source>
        <dbReference type="EMBL" id="GIY11725.1"/>
    </source>
</evidence>
<protein>
    <submittedName>
        <fullName evidence="1">Uncharacterized protein</fullName>
    </submittedName>
</protein>
<gene>
    <name evidence="1" type="ORF">CEXT_8851</name>
</gene>
<dbReference type="EMBL" id="BPLR01006686">
    <property type="protein sequence ID" value="GIY11725.1"/>
    <property type="molecule type" value="Genomic_DNA"/>
</dbReference>
<organism evidence="1 2">
    <name type="scientific">Caerostris extrusa</name>
    <name type="common">Bark spider</name>
    <name type="synonym">Caerostris bankana</name>
    <dbReference type="NCBI Taxonomy" id="172846"/>
    <lineage>
        <taxon>Eukaryota</taxon>
        <taxon>Metazoa</taxon>
        <taxon>Ecdysozoa</taxon>
        <taxon>Arthropoda</taxon>
        <taxon>Chelicerata</taxon>
        <taxon>Arachnida</taxon>
        <taxon>Araneae</taxon>
        <taxon>Araneomorphae</taxon>
        <taxon>Entelegynae</taxon>
        <taxon>Araneoidea</taxon>
        <taxon>Araneidae</taxon>
        <taxon>Caerostris</taxon>
    </lineage>
</organism>
<reference evidence="1 2" key="1">
    <citation type="submission" date="2021-06" db="EMBL/GenBank/DDBJ databases">
        <title>Caerostris extrusa draft genome.</title>
        <authorList>
            <person name="Kono N."/>
            <person name="Arakawa K."/>
        </authorList>
    </citation>
    <scope>NUCLEOTIDE SEQUENCE [LARGE SCALE GENOMIC DNA]</scope>
</reference>